<evidence type="ECO:0000256" key="1">
    <source>
        <dbReference type="SAM" id="MobiDB-lite"/>
    </source>
</evidence>
<evidence type="ECO:0000256" key="2">
    <source>
        <dbReference type="SAM" id="Phobius"/>
    </source>
</evidence>
<evidence type="ECO:0000313" key="3">
    <source>
        <dbReference type="Proteomes" id="UP000095287"/>
    </source>
</evidence>
<dbReference type="WBParaSite" id="L893_g12259.t1">
    <property type="protein sequence ID" value="L893_g12259.t1"/>
    <property type="gene ID" value="L893_g12259"/>
</dbReference>
<dbReference type="AlphaFoldDB" id="A0A1I7Y3L3"/>
<feature type="compositionally biased region" description="Acidic residues" evidence="1">
    <location>
        <begin position="651"/>
        <end position="671"/>
    </location>
</feature>
<reference evidence="4" key="1">
    <citation type="submission" date="2016-11" db="UniProtKB">
        <authorList>
            <consortium name="WormBaseParasite"/>
        </authorList>
    </citation>
    <scope>IDENTIFICATION</scope>
</reference>
<keyword evidence="2" id="KW-0812">Transmembrane</keyword>
<keyword evidence="2" id="KW-0472">Membrane</keyword>
<keyword evidence="2" id="KW-1133">Transmembrane helix</keyword>
<organism evidence="3 4">
    <name type="scientific">Steinernema glaseri</name>
    <dbReference type="NCBI Taxonomy" id="37863"/>
    <lineage>
        <taxon>Eukaryota</taxon>
        <taxon>Metazoa</taxon>
        <taxon>Ecdysozoa</taxon>
        <taxon>Nematoda</taxon>
        <taxon>Chromadorea</taxon>
        <taxon>Rhabditida</taxon>
        <taxon>Tylenchina</taxon>
        <taxon>Panagrolaimomorpha</taxon>
        <taxon>Strongyloidoidea</taxon>
        <taxon>Steinernematidae</taxon>
        <taxon>Steinernema</taxon>
    </lineage>
</organism>
<feature type="region of interest" description="Disordered" evidence="1">
    <location>
        <begin position="637"/>
        <end position="677"/>
    </location>
</feature>
<keyword evidence="3" id="KW-1185">Reference proteome</keyword>
<feature type="transmembrane region" description="Helical" evidence="2">
    <location>
        <begin position="20"/>
        <end position="40"/>
    </location>
</feature>
<evidence type="ECO:0000313" key="4">
    <source>
        <dbReference type="WBParaSite" id="L893_g12259.t1"/>
    </source>
</evidence>
<dbReference type="Proteomes" id="UP000095287">
    <property type="component" value="Unplaced"/>
</dbReference>
<accession>A0A1I7Y3L3</accession>
<feature type="transmembrane region" description="Helical" evidence="2">
    <location>
        <begin position="304"/>
        <end position="325"/>
    </location>
</feature>
<name>A0A1I7Y3L3_9BILA</name>
<protein>
    <submittedName>
        <fullName evidence="4">MADF domain-containing protein</fullName>
    </submittedName>
</protein>
<sequence>MFVSEYTSLPYTDESGSSMLFITFVYAITFVTSSAHGVNYTAAERVYPRFNCPFNVNNTLSTHFTHEEESVLPVLIFVDDYRHPQLKQEAIRYVVDGIICYFSQRIYGFTVKMVEIDPSGQSRVVSIPSYKMRKVFQILNGRRTETGRAGITSTSEFNSDSANCIEQINATIDTLEKNADLRDWLTFSITAKFFLLFDETGSECYMGQWRRNGWIEHVTKVNSSHWDELFDICEPVTLYVLFSTHISLDSYRHSQRVADVYHRNKKRLHELHLSEEEGRIKRVTLREFQKINDDRQYSLENAKYIAAATITNGMCLVLCVLFTFLSNCFVCGMGCAQAERLAAVMTSLAWNYGQEACDLMIEEVGKYPAFYKLGLHSIERPKDLTGEVRESWQKVMDVMKEEYPEVEEESVWKAWRWIRRYYNTIKCPQKYAGKIDFLTKMRIEKQENKAYQKEAWKTSAVVLNKVSTAEMRKTIPILAKKDRIREERRSGLRPKNPQPLAQCGIRKNLTFDSTYAPKAFQPKKAAGIQGRGRLSVIDSFAVKYGEAACSLLFDQIGLYPAIYTPSCNIPDPKGLHDDARECWDTVMQRMTQEFPNMNPQDAWKAWRTLRRNYNNSSCPKNWVGKLPFLNELLATKDSSSTRPQKKRSEDPDYDDYDSEEEEDEDEEEDDQDRWSEKDEADKFADILSNLNSGNPYDENALLESASNGSLDEYSDAYEDTADEECLEPTPMELLLKNVEQANEREYKNEEEDMEEMCEEIPAPSNSFRAMKSSTTPSTVRVDHIIGSGNSRAALLNLKRKVPGRYVILTKKQKVQEPMSTAGNDAFKKLMREKWYELSDLGNPKAHLSLFKKEIMTVINKAFGDAGM</sequence>
<proteinExistence type="predicted"/>